<feature type="region of interest" description="Disordered" evidence="3">
    <location>
        <begin position="170"/>
        <end position="234"/>
    </location>
</feature>
<dbReference type="InterPro" id="IPR036427">
    <property type="entry name" value="Bromodomain-like_sf"/>
</dbReference>
<evidence type="ECO:0000313" key="7">
    <source>
        <dbReference type="Proteomes" id="UP000215902"/>
    </source>
</evidence>
<dbReference type="InterPro" id="IPR009057">
    <property type="entry name" value="Homeodomain-like_sf"/>
</dbReference>
<feature type="compositionally biased region" description="Low complexity" evidence="3">
    <location>
        <begin position="460"/>
        <end position="470"/>
    </location>
</feature>
<feature type="compositionally biased region" description="Gly residues" evidence="3">
    <location>
        <begin position="437"/>
        <end position="459"/>
    </location>
</feature>
<feature type="compositionally biased region" description="Low complexity" evidence="3">
    <location>
        <begin position="484"/>
        <end position="508"/>
    </location>
</feature>
<name>A0A267GEC7_9PLAT</name>
<dbReference type="STRING" id="282301.A0A267GEC7"/>
<keyword evidence="1 2" id="KW-0103">Bromodomain</keyword>
<dbReference type="PANTHER" id="PTHR15398:SF4">
    <property type="entry name" value="BROMODOMAIN-CONTAINING PROTEIN 8 ISOFORM X1"/>
    <property type="match status" value="1"/>
</dbReference>
<protein>
    <recommendedName>
        <fullName evidence="8">Bromo domain-containing protein</fullName>
    </recommendedName>
</protein>
<organism evidence="6 7">
    <name type="scientific">Macrostomum lignano</name>
    <dbReference type="NCBI Taxonomy" id="282301"/>
    <lineage>
        <taxon>Eukaryota</taxon>
        <taxon>Metazoa</taxon>
        <taxon>Spiralia</taxon>
        <taxon>Lophotrochozoa</taxon>
        <taxon>Platyhelminthes</taxon>
        <taxon>Rhabditophora</taxon>
        <taxon>Macrostomorpha</taxon>
        <taxon>Macrostomida</taxon>
        <taxon>Macrostomidae</taxon>
        <taxon>Macrostomum</taxon>
    </lineage>
</organism>
<feature type="domain" description="Bromo" evidence="4">
    <location>
        <begin position="335"/>
        <end position="405"/>
    </location>
</feature>
<keyword evidence="7" id="KW-1185">Reference proteome</keyword>
<dbReference type="SUPFAM" id="SSF46689">
    <property type="entry name" value="Homeodomain-like"/>
    <property type="match status" value="1"/>
</dbReference>
<evidence type="ECO:0000313" key="6">
    <source>
        <dbReference type="EMBL" id="PAA84381.1"/>
    </source>
</evidence>
<dbReference type="AlphaFoldDB" id="A0A267GEC7"/>
<feature type="compositionally biased region" description="Low complexity" evidence="3">
    <location>
        <begin position="531"/>
        <end position="540"/>
    </location>
</feature>
<feature type="region of interest" description="Disordered" evidence="3">
    <location>
        <begin position="437"/>
        <end position="571"/>
    </location>
</feature>
<reference evidence="6 7" key="1">
    <citation type="submission" date="2017-06" db="EMBL/GenBank/DDBJ databases">
        <title>A platform for efficient transgenesis in Macrostomum lignano, a flatworm model organism for stem cell research.</title>
        <authorList>
            <person name="Berezikov E."/>
        </authorList>
    </citation>
    <scope>NUCLEOTIDE SEQUENCE [LARGE SCALE GENOMIC DNA]</scope>
    <source>
        <strain evidence="6">DV1</strain>
        <tissue evidence="6">Whole organism</tissue>
    </source>
</reference>
<dbReference type="PANTHER" id="PTHR15398">
    <property type="entry name" value="BROMODOMAIN-CONTAINING PROTEIN 8"/>
    <property type="match status" value="1"/>
</dbReference>
<sequence>IAMATEAISAAAEVASAPSLKTPDTVVEQDNDTDNDQDRRWTRREDLALASAVDRVGDRAWTSVARLVAPLAECQGGQPSARACAKRYAELVDELSHVTEDDDDAAAKSLVQRLSRERVVQLRQLIDSVAERYRLAAASEAAAAAAAPVQRRVSGGLFVVSDAELADLAATPSATSTASGGRRGRPRKSVEPPPPQQQQQEEDQPISPLAGSGFHELSSRKSDIGMDESAPDSLSASLNASSVSMMSTLVPAAAAAAAAIADSSGGAAALQAVETKASTTPAVSAASGTAAPSAAPPAVPAAAVGKDFVDSPEPSDAKAVKHWRKQILSVLRTAMSHKHGSVFLHPVTDDIAPGYNKVVLRPMDLTTLKRQVDAGEVSSTRQFLSRLYLIFFNAVMYNNADQPVHSMALEIWADTCVSVDEMLGRIDGGLSAGGGVGSGGGAGGSDGGGDLGLGEGGSEAGDSASQSHLAKALRHHHARRSEQLQHQQLHQLQQQHHHVVQLQHSQSHGSAGDVAPTADDLSQLQRRRTASHSSSSAVTTDDQPGPGPSASGSRAASGAAGGQPVSKKRRL</sequence>
<dbReference type="SMART" id="SM00297">
    <property type="entry name" value="BROMO"/>
    <property type="match status" value="1"/>
</dbReference>
<accession>A0A267GEC7</accession>
<feature type="non-terminal residue" evidence="6">
    <location>
        <position position="1"/>
    </location>
</feature>
<dbReference type="Proteomes" id="UP000215902">
    <property type="component" value="Unassembled WGS sequence"/>
</dbReference>
<dbReference type="PROSITE" id="PS50090">
    <property type="entry name" value="MYB_LIKE"/>
    <property type="match status" value="1"/>
</dbReference>
<feature type="compositionally biased region" description="Low complexity" evidence="3">
    <location>
        <begin position="170"/>
        <end position="179"/>
    </location>
</feature>
<evidence type="ECO:0008006" key="8">
    <source>
        <dbReference type="Google" id="ProtNLM"/>
    </source>
</evidence>
<dbReference type="Pfam" id="PF00439">
    <property type="entry name" value="Bromodomain"/>
    <property type="match status" value="1"/>
</dbReference>
<dbReference type="Gene3D" id="1.20.920.10">
    <property type="entry name" value="Bromodomain-like"/>
    <property type="match status" value="1"/>
</dbReference>
<feature type="region of interest" description="Disordered" evidence="3">
    <location>
        <begin position="12"/>
        <end position="40"/>
    </location>
</feature>
<dbReference type="OrthoDB" id="1742084at2759"/>
<dbReference type="Gene3D" id="1.10.10.60">
    <property type="entry name" value="Homeodomain-like"/>
    <property type="match status" value="1"/>
</dbReference>
<gene>
    <name evidence="6" type="ORF">BOX15_Mlig029986g2</name>
</gene>
<evidence type="ECO:0000256" key="1">
    <source>
        <dbReference type="ARBA" id="ARBA00023117"/>
    </source>
</evidence>
<feature type="domain" description="Myb-like" evidence="5">
    <location>
        <begin position="33"/>
        <end position="92"/>
    </location>
</feature>
<evidence type="ECO:0000259" key="5">
    <source>
        <dbReference type="PROSITE" id="PS50090"/>
    </source>
</evidence>
<evidence type="ECO:0000256" key="2">
    <source>
        <dbReference type="PROSITE-ProRule" id="PRU00035"/>
    </source>
</evidence>
<evidence type="ECO:0000259" key="4">
    <source>
        <dbReference type="PROSITE" id="PS50014"/>
    </source>
</evidence>
<dbReference type="EMBL" id="NIVC01000376">
    <property type="protein sequence ID" value="PAA84381.1"/>
    <property type="molecule type" value="Genomic_DNA"/>
</dbReference>
<dbReference type="InterPro" id="IPR001005">
    <property type="entry name" value="SANT/Myb"/>
</dbReference>
<dbReference type="SUPFAM" id="SSF47370">
    <property type="entry name" value="Bromodomain"/>
    <property type="match status" value="1"/>
</dbReference>
<dbReference type="GO" id="GO:0035267">
    <property type="term" value="C:NuA4 histone acetyltransferase complex"/>
    <property type="evidence" value="ECO:0007669"/>
    <property type="project" value="TreeGrafter"/>
</dbReference>
<dbReference type="PROSITE" id="PS50014">
    <property type="entry name" value="BROMODOMAIN_2"/>
    <property type="match status" value="1"/>
</dbReference>
<comment type="caution">
    <text evidence="6">The sequence shown here is derived from an EMBL/GenBank/DDBJ whole genome shotgun (WGS) entry which is preliminary data.</text>
</comment>
<feature type="compositionally biased region" description="Low complexity" evidence="3">
    <location>
        <begin position="548"/>
        <end position="564"/>
    </location>
</feature>
<evidence type="ECO:0000256" key="3">
    <source>
        <dbReference type="SAM" id="MobiDB-lite"/>
    </source>
</evidence>
<dbReference type="InterPro" id="IPR001487">
    <property type="entry name" value="Bromodomain"/>
</dbReference>
<proteinExistence type="predicted"/>